<dbReference type="PANTHER" id="PTHR35812">
    <property type="entry name" value="LIPOPROTEIN"/>
    <property type="match status" value="1"/>
</dbReference>
<protein>
    <recommendedName>
        <fullName evidence="1">Lcl C-terminal domain-containing protein</fullName>
    </recommendedName>
</protein>
<evidence type="ECO:0000259" key="1">
    <source>
        <dbReference type="Pfam" id="PF07603"/>
    </source>
</evidence>
<dbReference type="EMBL" id="UOYO01000040">
    <property type="protein sequence ID" value="VAY88018.1"/>
    <property type="molecule type" value="Genomic_DNA"/>
</dbReference>
<dbReference type="InterPro" id="IPR011460">
    <property type="entry name" value="Lcl_C"/>
</dbReference>
<reference evidence="2" key="1">
    <citation type="submission" date="2018-10" db="EMBL/GenBank/DDBJ databases">
        <authorList>
            <person name="Aoki K."/>
        </authorList>
    </citation>
    <scope>NUCLEOTIDE SEQUENCE</scope>
</reference>
<dbReference type="PANTHER" id="PTHR35812:SF1">
    <property type="entry name" value="LIPOPROTEIN"/>
    <property type="match status" value="1"/>
</dbReference>
<sequence length="145" mass="16494">MKKNIVSLLLLVNLANADFIRDNQKEVVVDTATNLMWQDSNETNTTKRDWSEALSYCESLDFAGYSDWHLPNINELFGVVDISVFNPAMSSKFKSVVSAGNYWSSTTVAYVTPFAWSITFNYGQINQGDPKTQKNFVRCFRVLKN</sequence>
<dbReference type="Pfam" id="PF07603">
    <property type="entry name" value="Lcl_C"/>
    <property type="match status" value="1"/>
</dbReference>
<evidence type="ECO:0000313" key="2">
    <source>
        <dbReference type="EMBL" id="VAY88018.1"/>
    </source>
</evidence>
<name>A0A3B1DTX7_9ZZZZ</name>
<proteinExistence type="predicted"/>
<accession>A0A3B1DTX7</accession>
<dbReference type="AlphaFoldDB" id="A0A3B1DTX7"/>
<gene>
    <name evidence="2" type="ORF">MNB_ARC-1_1282</name>
</gene>
<organism evidence="2">
    <name type="scientific">hydrothermal vent metagenome</name>
    <dbReference type="NCBI Taxonomy" id="652676"/>
    <lineage>
        <taxon>unclassified sequences</taxon>
        <taxon>metagenomes</taxon>
        <taxon>ecological metagenomes</taxon>
    </lineage>
</organism>
<feature type="domain" description="Lcl C-terminal" evidence="1">
    <location>
        <begin position="27"/>
        <end position="141"/>
    </location>
</feature>